<proteinExistence type="predicted"/>
<evidence type="ECO:0000313" key="2">
    <source>
        <dbReference type="Proteomes" id="UP001500967"/>
    </source>
</evidence>
<evidence type="ECO:0008006" key="3">
    <source>
        <dbReference type="Google" id="ProtNLM"/>
    </source>
</evidence>
<reference evidence="1 2" key="1">
    <citation type="journal article" date="2019" name="Int. J. Syst. Evol. Microbiol.">
        <title>The Global Catalogue of Microorganisms (GCM) 10K type strain sequencing project: providing services to taxonomists for standard genome sequencing and annotation.</title>
        <authorList>
            <consortium name="The Broad Institute Genomics Platform"/>
            <consortium name="The Broad Institute Genome Sequencing Center for Infectious Disease"/>
            <person name="Wu L."/>
            <person name="Ma J."/>
        </authorList>
    </citation>
    <scope>NUCLEOTIDE SEQUENCE [LARGE SCALE GENOMIC DNA]</scope>
    <source>
        <strain evidence="1 2">JCM 10425</strain>
    </source>
</reference>
<protein>
    <recommendedName>
        <fullName evidence="3">DUF58 domain-containing protein</fullName>
    </recommendedName>
</protein>
<dbReference type="EMBL" id="BAAAGX010000008">
    <property type="protein sequence ID" value="GAA0236504.1"/>
    <property type="molecule type" value="Genomic_DNA"/>
</dbReference>
<dbReference type="Proteomes" id="UP001500967">
    <property type="component" value="Unassembled WGS sequence"/>
</dbReference>
<organism evidence="1 2">
    <name type="scientific">Cryptosporangium japonicum</name>
    <dbReference type="NCBI Taxonomy" id="80872"/>
    <lineage>
        <taxon>Bacteria</taxon>
        <taxon>Bacillati</taxon>
        <taxon>Actinomycetota</taxon>
        <taxon>Actinomycetes</taxon>
        <taxon>Cryptosporangiales</taxon>
        <taxon>Cryptosporangiaceae</taxon>
        <taxon>Cryptosporangium</taxon>
    </lineage>
</organism>
<sequence length="387" mass="41640">MAGAAVASVLAVVLRFPELLLLAAALGVPLVVGVGSMCRRPRIDLTLDVTPAEVSRRDEARLTVEVRNAGRLTTPALTIGLPSRPQAGFGAPVRLAAGESAQRTTDVHPDRRGYVSFGPVEVAQVDALNLVRRSHRPTFREDPVLVRPRRKPVVVPTSGRAGPEDRIEGRVRIDGGVTSASLRPYVPGDDIRRIHWLASARRPDGSLLMREQVVPLEPSVDVLLDTRCPVGSGEEPFEVAVDAAASIVDSAVRARLAHSLRTTGDAESRVRHYVDFLTFVEREPEGSGPDGRLASCIHRFARDRRGTAAGGVLAVLTPHPTGSADETAMRHAARSFETVLLIRFHEDPALPPGLRRVGPCWALDAGSLDAAVRGWNRIITATAGPRR</sequence>
<keyword evidence="2" id="KW-1185">Reference proteome</keyword>
<comment type="caution">
    <text evidence="1">The sequence shown here is derived from an EMBL/GenBank/DDBJ whole genome shotgun (WGS) entry which is preliminary data.</text>
</comment>
<gene>
    <name evidence="1" type="ORF">GCM10009539_22280</name>
</gene>
<dbReference type="RefSeq" id="WP_344648695.1">
    <property type="nucleotide sequence ID" value="NZ_BAAAGX010000008.1"/>
</dbReference>
<dbReference type="PANTHER" id="PTHR34351:SF1">
    <property type="entry name" value="SLR1927 PROTEIN"/>
    <property type="match status" value="1"/>
</dbReference>
<accession>A0ABN0U2T0</accession>
<dbReference type="PANTHER" id="PTHR34351">
    <property type="entry name" value="SLR1927 PROTEIN-RELATED"/>
    <property type="match status" value="1"/>
</dbReference>
<name>A0ABN0U2T0_9ACTN</name>
<evidence type="ECO:0000313" key="1">
    <source>
        <dbReference type="EMBL" id="GAA0236504.1"/>
    </source>
</evidence>